<keyword evidence="10" id="KW-1185">Reference proteome</keyword>
<dbReference type="Proteomes" id="UP000613177">
    <property type="component" value="Unassembled WGS sequence"/>
</dbReference>
<evidence type="ECO:0000256" key="3">
    <source>
        <dbReference type="ARBA" id="ARBA00022801"/>
    </source>
</evidence>
<keyword evidence="5 6" id="KW-0067">ATP-binding</keyword>
<feature type="domain" description="Helicase ATP-binding" evidence="7">
    <location>
        <begin position="41"/>
        <end position="217"/>
    </location>
</feature>
<dbReference type="AlphaFoldDB" id="A0A8H7VWX3"/>
<gene>
    <name evidence="9" type="ORF">INT48_000438</name>
</gene>
<evidence type="ECO:0000259" key="7">
    <source>
        <dbReference type="PROSITE" id="PS51192"/>
    </source>
</evidence>
<dbReference type="GO" id="GO:0016787">
    <property type="term" value="F:hydrolase activity"/>
    <property type="evidence" value="ECO:0007669"/>
    <property type="project" value="UniProtKB-KW"/>
</dbReference>
<keyword evidence="4 6" id="KW-0347">Helicase</keyword>
<evidence type="ECO:0000313" key="10">
    <source>
        <dbReference type="Proteomes" id="UP000613177"/>
    </source>
</evidence>
<evidence type="ECO:0000256" key="1">
    <source>
        <dbReference type="ARBA" id="ARBA00012552"/>
    </source>
</evidence>
<comment type="similarity">
    <text evidence="6">Belongs to the DEAD box helicase family.</text>
</comment>
<protein>
    <recommendedName>
        <fullName evidence="1">RNA helicase</fullName>
        <ecNumber evidence="1">3.6.4.13</ecNumber>
    </recommendedName>
</protein>
<evidence type="ECO:0000259" key="8">
    <source>
        <dbReference type="PROSITE" id="PS51194"/>
    </source>
</evidence>
<name>A0A8H7VWX3_9FUNG</name>
<dbReference type="CDD" id="cd18787">
    <property type="entry name" value="SF2_C_DEAD"/>
    <property type="match status" value="1"/>
</dbReference>
<dbReference type="PROSITE" id="PS51192">
    <property type="entry name" value="HELICASE_ATP_BIND_1"/>
    <property type="match status" value="1"/>
</dbReference>
<organism evidence="9 10">
    <name type="scientific">Thamnidium elegans</name>
    <dbReference type="NCBI Taxonomy" id="101142"/>
    <lineage>
        <taxon>Eukaryota</taxon>
        <taxon>Fungi</taxon>
        <taxon>Fungi incertae sedis</taxon>
        <taxon>Mucoromycota</taxon>
        <taxon>Mucoromycotina</taxon>
        <taxon>Mucoromycetes</taxon>
        <taxon>Mucorales</taxon>
        <taxon>Mucorineae</taxon>
        <taxon>Mucoraceae</taxon>
        <taxon>Thamnidium</taxon>
    </lineage>
</organism>
<dbReference type="EC" id="3.6.4.13" evidence="1"/>
<dbReference type="CDD" id="cd17963">
    <property type="entry name" value="DEADc_DDX19_DDX25"/>
    <property type="match status" value="1"/>
</dbReference>
<evidence type="ECO:0000313" key="9">
    <source>
        <dbReference type="EMBL" id="KAG2231698.1"/>
    </source>
</evidence>
<dbReference type="GO" id="GO:0003676">
    <property type="term" value="F:nucleic acid binding"/>
    <property type="evidence" value="ECO:0007669"/>
    <property type="project" value="InterPro"/>
</dbReference>
<dbReference type="PANTHER" id="PTHR47958">
    <property type="entry name" value="ATP-DEPENDENT RNA HELICASE DBP3"/>
    <property type="match status" value="1"/>
</dbReference>
<evidence type="ECO:0000256" key="4">
    <source>
        <dbReference type="ARBA" id="ARBA00022806"/>
    </source>
</evidence>
<dbReference type="SMART" id="SM00487">
    <property type="entry name" value="DEXDc"/>
    <property type="match status" value="1"/>
</dbReference>
<dbReference type="PROSITE" id="PS51194">
    <property type="entry name" value="HELICASE_CTER"/>
    <property type="match status" value="1"/>
</dbReference>
<sequence>MYSSVPIQTIFLFYRNEGLLRGLYTMSYTKPSKIQKMAIPLILANPPRNLIAQSQNGTGKTAAFVLAMLKRIDPDLKQTQAICLAPSRELARQMLDFIQEVSKYLTITSAGILRDVFKPTARASLNKNQMLTDHIVVGTPGTILNCLRKRHTINVNHIKMFVLDEADNMLDYQGLGDQSIRIRNLIPVQPQILLFSATFPDYVCRFARRFAPDPHEIMLKVEELSVSSIGQCYMDCINEEQKYNVVCNIYDVLTVSQSIIFCKRRKSADVIARKMRELGHLVNCIHGEMTPDERDVIIDDFRRGIFKVLVTTNLISRGIDITSVSLVINYEMPLDRYGNPDAEVYLHRIGRTGRFGHTGVSIIFVHDETTYRHMKYIEDYFKVKIRRIPTEDWQEIEKIFKQYI</sequence>
<evidence type="ECO:0000256" key="6">
    <source>
        <dbReference type="RuleBase" id="RU000492"/>
    </source>
</evidence>
<evidence type="ECO:0000256" key="5">
    <source>
        <dbReference type="ARBA" id="ARBA00022840"/>
    </source>
</evidence>
<dbReference type="Pfam" id="PF00271">
    <property type="entry name" value="Helicase_C"/>
    <property type="match status" value="1"/>
</dbReference>
<comment type="caution">
    <text evidence="9">The sequence shown here is derived from an EMBL/GenBank/DDBJ whole genome shotgun (WGS) entry which is preliminary data.</text>
</comment>
<dbReference type="SUPFAM" id="SSF52540">
    <property type="entry name" value="P-loop containing nucleoside triphosphate hydrolases"/>
    <property type="match status" value="1"/>
</dbReference>
<dbReference type="EMBL" id="JAEPRE010000139">
    <property type="protein sequence ID" value="KAG2231698.1"/>
    <property type="molecule type" value="Genomic_DNA"/>
</dbReference>
<feature type="domain" description="Helicase C-terminal" evidence="8">
    <location>
        <begin position="248"/>
        <end position="396"/>
    </location>
</feature>
<keyword evidence="2 6" id="KW-0547">Nucleotide-binding</keyword>
<accession>A0A8H7VWX3</accession>
<dbReference type="InterPro" id="IPR000629">
    <property type="entry name" value="RNA-helicase_DEAD-box_CS"/>
</dbReference>
<dbReference type="InterPro" id="IPR027417">
    <property type="entry name" value="P-loop_NTPase"/>
</dbReference>
<evidence type="ECO:0000256" key="2">
    <source>
        <dbReference type="ARBA" id="ARBA00022741"/>
    </source>
</evidence>
<dbReference type="PROSITE" id="PS00039">
    <property type="entry name" value="DEAD_ATP_HELICASE"/>
    <property type="match status" value="1"/>
</dbReference>
<reference evidence="9" key="1">
    <citation type="submission" date="2021-01" db="EMBL/GenBank/DDBJ databases">
        <title>Metabolic potential, ecology and presence of endohyphal bacteria is reflected in genomic diversity of Mucoromycotina.</title>
        <authorList>
            <person name="Muszewska A."/>
            <person name="Okrasinska A."/>
            <person name="Steczkiewicz K."/>
            <person name="Drgas O."/>
            <person name="Orlowska M."/>
            <person name="Perlinska-Lenart U."/>
            <person name="Aleksandrzak-Piekarczyk T."/>
            <person name="Szatraj K."/>
            <person name="Zielenkiewicz U."/>
            <person name="Pilsyk S."/>
            <person name="Malc E."/>
            <person name="Mieczkowski P."/>
            <person name="Kruszewska J.S."/>
            <person name="Biernat P."/>
            <person name="Pawlowska J."/>
        </authorList>
    </citation>
    <scope>NUCLEOTIDE SEQUENCE</scope>
    <source>
        <strain evidence="9">WA0000018081</strain>
    </source>
</reference>
<dbReference type="InterPro" id="IPR014001">
    <property type="entry name" value="Helicase_ATP-bd"/>
</dbReference>
<dbReference type="Pfam" id="PF00270">
    <property type="entry name" value="DEAD"/>
    <property type="match status" value="1"/>
</dbReference>
<dbReference type="InterPro" id="IPR001650">
    <property type="entry name" value="Helicase_C-like"/>
</dbReference>
<dbReference type="Gene3D" id="3.40.50.300">
    <property type="entry name" value="P-loop containing nucleotide triphosphate hydrolases"/>
    <property type="match status" value="2"/>
</dbReference>
<dbReference type="GO" id="GO:0005524">
    <property type="term" value="F:ATP binding"/>
    <property type="evidence" value="ECO:0007669"/>
    <property type="project" value="UniProtKB-KW"/>
</dbReference>
<dbReference type="GO" id="GO:0003724">
    <property type="term" value="F:RNA helicase activity"/>
    <property type="evidence" value="ECO:0007669"/>
    <property type="project" value="UniProtKB-EC"/>
</dbReference>
<proteinExistence type="inferred from homology"/>
<dbReference type="SMART" id="SM00490">
    <property type="entry name" value="HELICc"/>
    <property type="match status" value="1"/>
</dbReference>
<keyword evidence="3 6" id="KW-0378">Hydrolase</keyword>
<dbReference type="InterPro" id="IPR011545">
    <property type="entry name" value="DEAD/DEAH_box_helicase_dom"/>
</dbReference>